<dbReference type="InterPro" id="IPR027417">
    <property type="entry name" value="P-loop_NTPase"/>
</dbReference>
<dbReference type="Gene3D" id="3.60.21.10">
    <property type="match status" value="1"/>
</dbReference>
<dbReference type="GO" id="GO:0016791">
    <property type="term" value="F:phosphatase activity"/>
    <property type="evidence" value="ECO:0007669"/>
    <property type="project" value="TreeGrafter"/>
</dbReference>
<evidence type="ECO:0000259" key="2">
    <source>
        <dbReference type="Pfam" id="PF16542"/>
    </source>
</evidence>
<dbReference type="SUPFAM" id="SSF52540">
    <property type="entry name" value="P-loop containing nucleoside triphosphate hydrolases"/>
    <property type="match status" value="1"/>
</dbReference>
<protein>
    <submittedName>
        <fullName evidence="3">Metallophosphoesterase</fullName>
    </submittedName>
</protein>
<evidence type="ECO:0000313" key="4">
    <source>
        <dbReference type="Proteomes" id="UP000036834"/>
    </source>
</evidence>
<dbReference type="STRING" id="54915.ADS79_18255"/>
<dbReference type="Pfam" id="PF13671">
    <property type="entry name" value="AAA_33"/>
    <property type="match status" value="1"/>
</dbReference>
<dbReference type="Pfam" id="PF00149">
    <property type="entry name" value="Metallophos"/>
    <property type="match status" value="1"/>
</dbReference>
<dbReference type="InterPro" id="IPR004843">
    <property type="entry name" value="Calcineurin-like_PHP"/>
</dbReference>
<feature type="domain" description="Calcineurin-like phosphoesterase" evidence="1">
    <location>
        <begin position="211"/>
        <end position="309"/>
    </location>
</feature>
<accession>A0A0K9YQ44</accession>
<dbReference type="Pfam" id="PF16542">
    <property type="entry name" value="PNKP_ligase"/>
    <property type="match status" value="1"/>
</dbReference>
<dbReference type="AlphaFoldDB" id="A0A0K9YQ44"/>
<dbReference type="PANTHER" id="PTHR42850">
    <property type="entry name" value="METALLOPHOSPHOESTERASE"/>
    <property type="match status" value="1"/>
</dbReference>
<dbReference type="InterPro" id="IPR029052">
    <property type="entry name" value="Metallo-depent_PP-like"/>
</dbReference>
<dbReference type="Gene3D" id="3.40.50.300">
    <property type="entry name" value="P-loop containing nucleotide triphosphate hydrolases"/>
    <property type="match status" value="1"/>
</dbReference>
<evidence type="ECO:0000313" key="3">
    <source>
        <dbReference type="EMBL" id="KNB70801.1"/>
    </source>
</evidence>
<evidence type="ECO:0000259" key="1">
    <source>
        <dbReference type="Pfam" id="PF00149"/>
    </source>
</evidence>
<feature type="domain" description="Polynucleotide kinase-phosphatase ligase" evidence="2">
    <location>
        <begin position="482"/>
        <end position="826"/>
    </location>
</feature>
<dbReference type="SUPFAM" id="SSF56091">
    <property type="entry name" value="DNA ligase/mRNA capping enzyme, catalytic domain"/>
    <property type="match status" value="1"/>
</dbReference>
<dbReference type="Proteomes" id="UP000036834">
    <property type="component" value="Unassembled WGS sequence"/>
</dbReference>
<dbReference type="EMBL" id="LGIQ01000009">
    <property type="protein sequence ID" value="KNB70801.1"/>
    <property type="molecule type" value="Genomic_DNA"/>
</dbReference>
<dbReference type="SUPFAM" id="SSF56300">
    <property type="entry name" value="Metallo-dependent phosphatases"/>
    <property type="match status" value="1"/>
</dbReference>
<gene>
    <name evidence="3" type="ORF">ADS79_18255</name>
</gene>
<dbReference type="GO" id="GO:0005737">
    <property type="term" value="C:cytoplasm"/>
    <property type="evidence" value="ECO:0007669"/>
    <property type="project" value="TreeGrafter"/>
</dbReference>
<name>A0A0K9YQ44_9BACL</name>
<dbReference type="PANTHER" id="PTHR42850:SF4">
    <property type="entry name" value="ZINC-DEPENDENT ENDOPOLYPHOSPHATASE"/>
    <property type="match status" value="1"/>
</dbReference>
<organism evidence="3 4">
    <name type="scientific">Brevibacillus reuszeri</name>
    <dbReference type="NCBI Taxonomy" id="54915"/>
    <lineage>
        <taxon>Bacteria</taxon>
        <taxon>Bacillati</taxon>
        <taxon>Bacillota</taxon>
        <taxon>Bacilli</taxon>
        <taxon>Bacillales</taxon>
        <taxon>Paenibacillaceae</taxon>
        <taxon>Brevibacillus</taxon>
    </lineage>
</organism>
<dbReference type="Gene3D" id="3.30.470.30">
    <property type="entry name" value="DNA ligase/mRNA capping enzyme"/>
    <property type="match status" value="2"/>
</dbReference>
<dbReference type="OrthoDB" id="9807890at2"/>
<dbReference type="PATRIC" id="fig|54915.3.peg.2740"/>
<comment type="caution">
    <text evidence="3">The sequence shown here is derived from an EMBL/GenBank/DDBJ whole genome shotgun (WGS) entry which is preliminary data.</text>
</comment>
<dbReference type="InterPro" id="IPR050126">
    <property type="entry name" value="Ap4A_hydrolase"/>
</dbReference>
<sequence>MEIRTRVHTIFLLIGPTECGKTTFAKELLIPALRFADESKGVQANVQYISSDQIRQELLGHDFDKYDQVMLEASEQAFHLLFEKVKMATSFPILAEFVVVDTTGLAEDFRAQIREIAKRNNYNLDVILFDYRKRDDYYASERSKKLITSHVQRLKKEVMRSLSKEGYTHIHRVRLKDFYSPVTCEANPEYKVSIENLDEYMSTNLPKDQKYIIVGDVHECVEELKGLLQSHGYRIDGDHVELTEKVQHTKVILAGDWIDKGKHTKEMIRFLFDNQEHFLLVMGNHENFVFQFLQGEIKGIDQELLENFFDSVQVLRESEELKEKFYHLHAQSKPFFKGNAPSGPTFYVTHSPCKNKYVGKLDTNSKRHQRNFRIDRSASLEEQLSFLKEEAVGNHPYHIFGHVAAKHAFRFKNKLHIDTGCVHGNALTAVVIANKPFLKTQKSNCTVFQEELLSFFQEERKVSIQDLAEEEIRRLQYCSRHKVNFISGTMAPADKDEASNELESLRSGLAYFTERGVQQVVLQPKYMGSRCNIYLHSDPEQCFAVSRNGYKINQVDLTEMYNQLLQKFAGYMQEKQIAMLILDGELLPWRAIGEGLIEKQFKPIEKALESEMEFLQQAGFDQAIGKLATEYKESGFEKDHYHKSKAELMETYGSRVYQTFRYARGVLDTYMPIEEHQRALQIYKKQLELYAGDGDMEYKPFALLKIVYKNGSEEIPDWRTSDVYSFLSDDEYLQVDLSEPDAYDRAAQFFSKMTLENLMEGLVIKPEINTIKTAPYMKVRNPEYLSIIYGYDYRFPHKYRKLLKQKNIVQKLRTSMKEYNLGSKLLSVPFEFISPEHDTYREITANLLFEVAKEKEMDPRL</sequence>
<dbReference type="RefSeq" id="WP_049739821.1">
    <property type="nucleotide sequence ID" value="NZ_BJON01000002.1"/>
</dbReference>
<reference evidence="4" key="1">
    <citation type="submission" date="2015-07" db="EMBL/GenBank/DDBJ databases">
        <title>Genome sequencing project for genomic taxonomy and phylogenomics of Bacillus-like bacteria.</title>
        <authorList>
            <person name="Liu B."/>
            <person name="Wang J."/>
            <person name="Zhu Y."/>
            <person name="Liu G."/>
            <person name="Chen Q."/>
            <person name="Chen Z."/>
            <person name="Lan J."/>
            <person name="Che J."/>
            <person name="Ge C."/>
            <person name="Shi H."/>
            <person name="Pan Z."/>
            <person name="Liu X."/>
        </authorList>
    </citation>
    <scope>NUCLEOTIDE SEQUENCE [LARGE SCALE GENOMIC DNA]</scope>
    <source>
        <strain evidence="4">DSM 9887</strain>
    </source>
</reference>
<proteinExistence type="predicted"/>
<dbReference type="InterPro" id="IPR032380">
    <property type="entry name" value="PNKP_ligase_dom"/>
</dbReference>